<dbReference type="GeneID" id="19975764"/>
<dbReference type="Proteomes" id="UP000030752">
    <property type="component" value="Unassembled WGS sequence"/>
</dbReference>
<proteinExistence type="predicted"/>
<keyword evidence="2" id="KW-1185">Reference proteome</keyword>
<dbReference type="Gene3D" id="3.90.1140.10">
    <property type="entry name" value="Cyclic phosphodiesterase"/>
    <property type="match status" value="1"/>
</dbReference>
<evidence type="ECO:0000313" key="2">
    <source>
        <dbReference type="Proteomes" id="UP000030752"/>
    </source>
</evidence>
<dbReference type="eggNOG" id="ENOG502S7CF">
    <property type="taxonomic scope" value="Eukaryota"/>
</dbReference>
<evidence type="ECO:0000313" key="1">
    <source>
        <dbReference type="EMBL" id="ETN37434.1"/>
    </source>
</evidence>
<dbReference type="InParanoid" id="W2RNY7"/>
<dbReference type="SUPFAM" id="SSF55144">
    <property type="entry name" value="LigT-like"/>
    <property type="match status" value="1"/>
</dbReference>
<dbReference type="VEuPathDB" id="FungiDB:HMPREF1541_08425"/>
<dbReference type="RefSeq" id="XP_008720966.1">
    <property type="nucleotide sequence ID" value="XM_008722744.1"/>
</dbReference>
<organism evidence="1 2">
    <name type="scientific">Cyphellophora europaea (strain CBS 101466)</name>
    <name type="common">Phialophora europaea</name>
    <dbReference type="NCBI Taxonomy" id="1220924"/>
    <lineage>
        <taxon>Eukaryota</taxon>
        <taxon>Fungi</taxon>
        <taxon>Dikarya</taxon>
        <taxon>Ascomycota</taxon>
        <taxon>Pezizomycotina</taxon>
        <taxon>Eurotiomycetes</taxon>
        <taxon>Chaetothyriomycetidae</taxon>
        <taxon>Chaetothyriales</taxon>
        <taxon>Cyphellophoraceae</taxon>
        <taxon>Cyphellophora</taxon>
    </lineage>
</organism>
<dbReference type="EMBL" id="KB822724">
    <property type="protein sequence ID" value="ETN37434.1"/>
    <property type="molecule type" value="Genomic_DNA"/>
</dbReference>
<name>W2RNY7_CYPE1</name>
<gene>
    <name evidence="1" type="ORF">HMPREF1541_08425</name>
</gene>
<accession>W2RNY7</accession>
<dbReference type="AlphaFoldDB" id="W2RNY7"/>
<dbReference type="STRING" id="1220924.W2RNY7"/>
<sequence length="325" mass="36792">MAKVAFEDLSGASTPVTSNPYDGLIQATGNDTKTLQESYQLHRETRNRQQKAKILSDDFSGWILDEHLVKLDGHQRDDDYVDPRNCLVFWGRPPGKVKQLIHIIQQKLKDAAPDIWLMPLDRLHITAMEVTHSKTAEEIDRLVNVLKPNFQLIADYPSLHRARLIKPMISYDAAALALSFVPAAGENPGRGRKVEEDDYTYHHLRRDLYTLITKAGVEVGSRYVVPSAHLTIARFNSKNPFGDDPLDASAGLDMKKRKHWISEIEMINKWLEAEYWPDRSGHEGEGIMPGGEFIPGEEKGLDFRKGRLWYGGGETVYLGKGHHLS</sequence>
<reference evidence="1 2" key="1">
    <citation type="submission" date="2013-03" db="EMBL/GenBank/DDBJ databases">
        <title>The Genome Sequence of Phialophora europaea CBS 101466.</title>
        <authorList>
            <consortium name="The Broad Institute Genomics Platform"/>
            <person name="Cuomo C."/>
            <person name="de Hoog S."/>
            <person name="Gorbushina A."/>
            <person name="Walker B."/>
            <person name="Young S.K."/>
            <person name="Zeng Q."/>
            <person name="Gargeya S."/>
            <person name="Fitzgerald M."/>
            <person name="Haas B."/>
            <person name="Abouelleil A."/>
            <person name="Allen A.W."/>
            <person name="Alvarado L."/>
            <person name="Arachchi H.M."/>
            <person name="Berlin A.M."/>
            <person name="Chapman S.B."/>
            <person name="Gainer-Dewar J."/>
            <person name="Goldberg J."/>
            <person name="Griggs A."/>
            <person name="Gujja S."/>
            <person name="Hansen M."/>
            <person name="Howarth C."/>
            <person name="Imamovic A."/>
            <person name="Ireland A."/>
            <person name="Larimer J."/>
            <person name="McCowan C."/>
            <person name="Murphy C."/>
            <person name="Pearson M."/>
            <person name="Poon T.W."/>
            <person name="Priest M."/>
            <person name="Roberts A."/>
            <person name="Saif S."/>
            <person name="Shea T."/>
            <person name="Sisk P."/>
            <person name="Sykes S."/>
            <person name="Wortman J."/>
            <person name="Nusbaum C."/>
            <person name="Birren B."/>
        </authorList>
    </citation>
    <scope>NUCLEOTIDE SEQUENCE [LARGE SCALE GENOMIC DNA]</scope>
    <source>
        <strain evidence="1 2">CBS 101466</strain>
    </source>
</reference>
<protein>
    <submittedName>
        <fullName evidence="1">Uncharacterized protein</fullName>
    </submittedName>
</protein>
<dbReference type="OrthoDB" id="2967263at2759"/>
<dbReference type="InterPro" id="IPR009097">
    <property type="entry name" value="Cyclic_Pdiesterase"/>
</dbReference>
<dbReference type="HOGENOM" id="CLU_051290_0_0_1"/>